<accession>A0ABV9BVI0</accession>
<dbReference type="Proteomes" id="UP001595990">
    <property type="component" value="Unassembled WGS sequence"/>
</dbReference>
<feature type="chain" id="PRO_5047500237" description="PLL-like beta propeller domain-containing protein" evidence="1">
    <location>
        <begin position="28"/>
        <end position="89"/>
    </location>
</feature>
<protein>
    <recommendedName>
        <fullName evidence="2">PLL-like beta propeller domain-containing protein</fullName>
    </recommendedName>
</protein>
<reference evidence="4" key="1">
    <citation type="journal article" date="2019" name="Int. J. Syst. Evol. Microbiol.">
        <title>The Global Catalogue of Microorganisms (GCM) 10K type strain sequencing project: providing services to taxonomists for standard genome sequencing and annotation.</title>
        <authorList>
            <consortium name="The Broad Institute Genomics Platform"/>
            <consortium name="The Broad Institute Genome Sequencing Center for Infectious Disease"/>
            <person name="Wu L."/>
            <person name="Ma J."/>
        </authorList>
    </citation>
    <scope>NUCLEOTIDE SEQUENCE [LARGE SCALE GENOMIC DNA]</scope>
    <source>
        <strain evidence="4">CECT 8064</strain>
    </source>
</reference>
<evidence type="ECO:0000313" key="4">
    <source>
        <dbReference type="Proteomes" id="UP001595990"/>
    </source>
</evidence>
<proteinExistence type="predicted"/>
<comment type="caution">
    <text evidence="3">The sequence shown here is derived from an EMBL/GenBank/DDBJ whole genome shotgun (WGS) entry which is preliminary data.</text>
</comment>
<sequence>MGKRYRRVLQLFSALVLMVAAPGVATAAGSAARTTGIVFGSSIAAARNVDGRLELFGTNSGDAVFHRYETKGATGDWSSWAQFDGALRP</sequence>
<dbReference type="Pfam" id="PF26607">
    <property type="entry name" value="DUF8189"/>
    <property type="match status" value="1"/>
</dbReference>
<gene>
    <name evidence="3" type="ORF">ACFPEN_35335</name>
</gene>
<feature type="signal peptide" evidence="1">
    <location>
        <begin position="1"/>
        <end position="27"/>
    </location>
</feature>
<organism evidence="3 4">
    <name type="scientific">Streptomyces ehimensis</name>
    <dbReference type="NCBI Taxonomy" id="68195"/>
    <lineage>
        <taxon>Bacteria</taxon>
        <taxon>Bacillati</taxon>
        <taxon>Actinomycetota</taxon>
        <taxon>Actinomycetes</taxon>
        <taxon>Kitasatosporales</taxon>
        <taxon>Streptomycetaceae</taxon>
        <taxon>Streptomyces</taxon>
    </lineage>
</organism>
<keyword evidence="4" id="KW-1185">Reference proteome</keyword>
<keyword evidence="1" id="KW-0732">Signal</keyword>
<dbReference type="SUPFAM" id="SSF89372">
    <property type="entry name" value="Fucose-specific lectin"/>
    <property type="match status" value="1"/>
</dbReference>
<evidence type="ECO:0000259" key="2">
    <source>
        <dbReference type="Pfam" id="PF26607"/>
    </source>
</evidence>
<evidence type="ECO:0000313" key="3">
    <source>
        <dbReference type="EMBL" id="MFC4518136.1"/>
    </source>
</evidence>
<feature type="domain" description="PLL-like beta propeller" evidence="2">
    <location>
        <begin position="36"/>
        <end position="87"/>
    </location>
</feature>
<name>A0ABV9BVI0_9ACTN</name>
<dbReference type="EMBL" id="JBHSFS010000033">
    <property type="protein sequence ID" value="MFC4518136.1"/>
    <property type="molecule type" value="Genomic_DNA"/>
</dbReference>
<evidence type="ECO:0000256" key="1">
    <source>
        <dbReference type="SAM" id="SignalP"/>
    </source>
</evidence>
<dbReference type="InterPro" id="IPR058502">
    <property type="entry name" value="PLL-like_beta-prop"/>
</dbReference>
<dbReference type="RefSeq" id="WP_417924466.1">
    <property type="nucleotide sequence ID" value="NZ_JBHSFS010000033.1"/>
</dbReference>